<evidence type="ECO:0000313" key="5">
    <source>
        <dbReference type="EMBL" id="CAF2092010.1"/>
    </source>
</evidence>
<evidence type="ECO:0000313" key="10">
    <source>
        <dbReference type="EMBL" id="CAF3936204.1"/>
    </source>
</evidence>
<dbReference type="EMBL" id="CAJNOW010017437">
    <property type="protein sequence ID" value="CAF1657617.1"/>
    <property type="molecule type" value="Genomic_DNA"/>
</dbReference>
<evidence type="ECO:0000313" key="4">
    <source>
        <dbReference type="EMBL" id="CAF1975870.1"/>
    </source>
</evidence>
<dbReference type="Proteomes" id="UP000663887">
    <property type="component" value="Unassembled WGS sequence"/>
</dbReference>
<evidence type="ECO:0000313" key="7">
    <source>
        <dbReference type="EMBL" id="CAF3778290.1"/>
    </source>
</evidence>
<dbReference type="Proteomes" id="UP000663834">
    <property type="component" value="Unassembled WGS sequence"/>
</dbReference>
<dbReference type="EMBL" id="CAJNRF010007517">
    <property type="protein sequence ID" value="CAF2092010.1"/>
    <property type="molecule type" value="Genomic_DNA"/>
</dbReference>
<dbReference type="EMBL" id="CAJNRG010000100">
    <property type="protein sequence ID" value="CAF1975870.1"/>
    <property type="molecule type" value="Genomic_DNA"/>
</dbReference>
<evidence type="ECO:0000313" key="9">
    <source>
        <dbReference type="EMBL" id="CAF3798825.1"/>
    </source>
</evidence>
<dbReference type="Proteomes" id="UP000663866">
    <property type="component" value="Unassembled WGS sequence"/>
</dbReference>
<keyword evidence="13" id="KW-1185">Reference proteome</keyword>
<comment type="caution">
    <text evidence="6">The sequence shown here is derived from an EMBL/GenBank/DDBJ whole genome shotgun (WGS) entry which is preliminary data.</text>
</comment>
<evidence type="ECO:0000313" key="13">
    <source>
        <dbReference type="Proteomes" id="UP000663866"/>
    </source>
</evidence>
<evidence type="ECO:0000313" key="12">
    <source>
        <dbReference type="Proteomes" id="UP000663824"/>
    </source>
</evidence>
<dbReference type="OrthoDB" id="10273191at2759"/>
<evidence type="ECO:0000313" key="11">
    <source>
        <dbReference type="EMBL" id="CAF3978434.1"/>
    </source>
</evidence>
<dbReference type="AlphaFoldDB" id="A0A816ZXV0"/>
<dbReference type="EMBL" id="CAJOBH010000289">
    <property type="protein sequence ID" value="CAF3778290.1"/>
    <property type="molecule type" value="Genomic_DNA"/>
</dbReference>
<dbReference type="EMBL" id="CAJOBJ010000139">
    <property type="protein sequence ID" value="CAF3798448.1"/>
    <property type="molecule type" value="Genomic_DNA"/>
</dbReference>
<dbReference type="Proteomes" id="UP000663824">
    <property type="component" value="Unassembled WGS sequence"/>
</dbReference>
<gene>
    <name evidence="7" type="ORF">BYL167_LOCUS1798</name>
    <name evidence="2" type="ORF">CJN711_LOCUS18411</name>
    <name evidence="8" type="ORF">GIL414_LOCUS948</name>
    <name evidence="3" type="ORF">KQP761_LOCUS31320</name>
    <name evidence="6" type="ORF">MBJ925_LOCUS36891</name>
    <name evidence="10" type="ORF">OVN521_LOCUS11422</name>
    <name evidence="9" type="ORF">SMN809_LOCUS1055</name>
    <name evidence="11" type="ORF">UXM345_LOCUS14898</name>
    <name evidence="5" type="ORF">WKI299_LOCUS18325</name>
    <name evidence="4" type="ORF">XDN619_LOCUS2123</name>
</gene>
<dbReference type="Proteomes" id="UP000681720">
    <property type="component" value="Unassembled WGS sequence"/>
</dbReference>
<dbReference type="Proteomes" id="UP000676336">
    <property type="component" value="Unassembled WGS sequence"/>
</dbReference>
<evidence type="ECO:0000256" key="1">
    <source>
        <dbReference type="SAM" id="Coils"/>
    </source>
</evidence>
<dbReference type="EMBL" id="CAJNOV010008687">
    <property type="protein sequence ID" value="CAF1330888.1"/>
    <property type="molecule type" value="Genomic_DNA"/>
</dbReference>
<evidence type="ECO:0000313" key="3">
    <source>
        <dbReference type="EMBL" id="CAF1657617.1"/>
    </source>
</evidence>
<dbReference type="Proteomes" id="UP000681967">
    <property type="component" value="Unassembled WGS sequence"/>
</dbReference>
<proteinExistence type="predicted"/>
<dbReference type="Proteomes" id="UP000663842">
    <property type="component" value="Unassembled WGS sequence"/>
</dbReference>
<protein>
    <submittedName>
        <fullName evidence="6">Uncharacterized protein</fullName>
    </submittedName>
</protein>
<dbReference type="EMBL" id="CAJOBF010001728">
    <property type="protein sequence ID" value="CAF3978434.1"/>
    <property type="molecule type" value="Genomic_DNA"/>
</dbReference>
<evidence type="ECO:0000313" key="6">
    <source>
        <dbReference type="EMBL" id="CAF2231037.1"/>
    </source>
</evidence>
<dbReference type="EMBL" id="CAJOBG010001518">
    <property type="protein sequence ID" value="CAF3936204.1"/>
    <property type="molecule type" value="Genomic_DNA"/>
</dbReference>
<sequence length="250" mass="29048">MRRTIRDLLEPHCDVLIKDGNSKCVSSVVKKRLYKMQDQVHRSSHPTMNGTRPMAILFFFMDGYVDTVQIHRQAKRAMKSPSITSASHSLIASPLDQFQQLTVNDRPISPTDYTISVSSPISVTHSPFNAFLGFSMPPNHDAAVVSTRNHPTTQLCFSDYSICSNEEEEPQWLCLLREKQEKMLASWEKRMEKRREDMIQRWENKVKKQREELTEKFQEQINEQMRLNLIKNKGKKSPTNGKKAIKRIIK</sequence>
<reference evidence="6" key="1">
    <citation type="submission" date="2021-02" db="EMBL/GenBank/DDBJ databases">
        <authorList>
            <person name="Nowell W R."/>
        </authorList>
    </citation>
    <scope>NUCLEOTIDE SEQUENCE</scope>
</reference>
<accession>A0A816ZXV0</accession>
<organism evidence="6 12">
    <name type="scientific">Rotaria magnacalcarata</name>
    <dbReference type="NCBI Taxonomy" id="392030"/>
    <lineage>
        <taxon>Eukaryota</taxon>
        <taxon>Metazoa</taxon>
        <taxon>Spiralia</taxon>
        <taxon>Gnathifera</taxon>
        <taxon>Rotifera</taxon>
        <taxon>Eurotatoria</taxon>
        <taxon>Bdelloidea</taxon>
        <taxon>Philodinida</taxon>
        <taxon>Philodinidae</taxon>
        <taxon>Rotaria</taxon>
    </lineage>
</organism>
<evidence type="ECO:0000313" key="2">
    <source>
        <dbReference type="EMBL" id="CAF1330888.1"/>
    </source>
</evidence>
<dbReference type="EMBL" id="CAJNRE010020377">
    <property type="protein sequence ID" value="CAF2231037.1"/>
    <property type="molecule type" value="Genomic_DNA"/>
</dbReference>
<feature type="coiled-coil region" evidence="1">
    <location>
        <begin position="177"/>
        <end position="223"/>
    </location>
</feature>
<dbReference type="Proteomes" id="UP000663855">
    <property type="component" value="Unassembled WGS sequence"/>
</dbReference>
<dbReference type="EMBL" id="CAJOBI010000148">
    <property type="protein sequence ID" value="CAF3798825.1"/>
    <property type="molecule type" value="Genomic_DNA"/>
</dbReference>
<name>A0A816ZXV0_9BILA</name>
<keyword evidence="1" id="KW-0175">Coiled coil</keyword>
<dbReference type="Proteomes" id="UP000663856">
    <property type="component" value="Unassembled WGS sequence"/>
</dbReference>
<evidence type="ECO:0000313" key="8">
    <source>
        <dbReference type="EMBL" id="CAF3798448.1"/>
    </source>
</evidence>